<feature type="region of interest" description="Disordered" evidence="1">
    <location>
        <begin position="92"/>
        <end position="111"/>
    </location>
</feature>
<organism evidence="2 3">
    <name type="scientific">Planktothrix tepida PCC 9214</name>
    <dbReference type="NCBI Taxonomy" id="671072"/>
    <lineage>
        <taxon>Bacteria</taxon>
        <taxon>Bacillati</taxon>
        <taxon>Cyanobacteriota</taxon>
        <taxon>Cyanophyceae</taxon>
        <taxon>Oscillatoriophycideae</taxon>
        <taxon>Oscillatoriales</taxon>
        <taxon>Microcoleaceae</taxon>
        <taxon>Planktothrix</taxon>
    </lineage>
</organism>
<dbReference type="AlphaFoldDB" id="A0A1J1LUB7"/>
<dbReference type="EMBL" id="CZDF01000191">
    <property type="protein sequence ID" value="CUR36192.1"/>
    <property type="molecule type" value="Genomic_DNA"/>
</dbReference>
<evidence type="ECO:0000313" key="2">
    <source>
        <dbReference type="EMBL" id="CUR36192.1"/>
    </source>
</evidence>
<protein>
    <submittedName>
        <fullName evidence="2">Uncharacterized protein</fullName>
    </submittedName>
</protein>
<keyword evidence="3" id="KW-1185">Reference proteome</keyword>
<sequence length="126" mass="14555">MNQVFISSLSFENLFSINGLSTATGYRYVKMIDDILQPLNVEFWRYEKGMGSLNEDELNVFKIFILLVEKHTVKFAKKQLIQELKNNGYNIETNPKSNGTNYRGTARNEQQNTQSKSNFYDSLLGI</sequence>
<proteinExistence type="predicted"/>
<evidence type="ECO:0000256" key="1">
    <source>
        <dbReference type="SAM" id="MobiDB-lite"/>
    </source>
</evidence>
<evidence type="ECO:0000313" key="3">
    <source>
        <dbReference type="Proteomes" id="UP000184315"/>
    </source>
</evidence>
<accession>A0A1J1LUB7</accession>
<name>A0A1J1LUB7_9CYAN</name>
<reference evidence="3" key="1">
    <citation type="submission" date="2015-10" db="EMBL/GenBank/DDBJ databases">
        <authorList>
            <person name="Regsiter A."/>
            <person name="william w."/>
        </authorList>
    </citation>
    <scope>NUCLEOTIDE SEQUENCE [LARGE SCALE GENOMIC DNA]</scope>
</reference>
<gene>
    <name evidence="2" type="ORF">PL9214830004</name>
</gene>
<dbReference type="STRING" id="671072.PL9214830004"/>
<dbReference type="Proteomes" id="UP000184315">
    <property type="component" value="Unassembled WGS sequence"/>
</dbReference>